<evidence type="ECO:0000256" key="3">
    <source>
        <dbReference type="ARBA" id="ARBA00022490"/>
    </source>
</evidence>
<comment type="similarity">
    <text evidence="2">Belongs to the TBCC family.</text>
</comment>
<feature type="compositionally biased region" description="Basic and acidic residues" evidence="6">
    <location>
        <begin position="213"/>
        <end position="228"/>
    </location>
</feature>
<evidence type="ECO:0000256" key="6">
    <source>
        <dbReference type="SAM" id="MobiDB-lite"/>
    </source>
</evidence>
<evidence type="ECO:0000259" key="7">
    <source>
        <dbReference type="PROSITE" id="PS51329"/>
    </source>
</evidence>
<evidence type="ECO:0000256" key="5">
    <source>
        <dbReference type="ARBA" id="ARBA00026055"/>
    </source>
</evidence>
<dbReference type="OrthoDB" id="194775at2759"/>
<evidence type="ECO:0000313" key="8">
    <source>
        <dbReference type="EMBL" id="KAH7294681.1"/>
    </source>
</evidence>
<keyword evidence="3" id="KW-0963">Cytoplasm</keyword>
<evidence type="ECO:0000256" key="2">
    <source>
        <dbReference type="ARBA" id="ARBA00008848"/>
    </source>
</evidence>
<accession>A0A8T2RFI0</accession>
<evidence type="ECO:0000313" key="9">
    <source>
        <dbReference type="Proteomes" id="UP000825935"/>
    </source>
</evidence>
<dbReference type="Pfam" id="PF07986">
    <property type="entry name" value="TBCC"/>
    <property type="match status" value="1"/>
</dbReference>
<dbReference type="EMBL" id="CM035432">
    <property type="protein sequence ID" value="KAH7294681.1"/>
    <property type="molecule type" value="Genomic_DNA"/>
</dbReference>
<comment type="subunit">
    <text evidence="5">Supercomplex made of cofactors A to E. Cofactors A and D function by capturing and stabilizing tubulin in a quasi-native conformation. Cofactor E binds to the cofactor D-tubulin complex; interaction with cofactor C then causes the release of tubulin polypeptides that are committed to the native state.</text>
</comment>
<dbReference type="InterPro" id="IPR038397">
    <property type="entry name" value="TBCC_N_sf"/>
</dbReference>
<gene>
    <name evidence="8" type="ORF">KP509_27G013300</name>
</gene>
<dbReference type="GO" id="GO:0007021">
    <property type="term" value="P:tubulin complex assembly"/>
    <property type="evidence" value="ECO:0007669"/>
    <property type="project" value="TreeGrafter"/>
</dbReference>
<comment type="subcellular location">
    <subcellularLocation>
        <location evidence="1">Cytoplasm</location>
    </subcellularLocation>
</comment>
<dbReference type="GO" id="GO:0005737">
    <property type="term" value="C:cytoplasm"/>
    <property type="evidence" value="ECO:0007669"/>
    <property type="project" value="UniProtKB-SubCell"/>
</dbReference>
<proteinExistence type="inferred from homology"/>
<comment type="caution">
    <text evidence="8">The sequence shown here is derived from an EMBL/GenBank/DDBJ whole genome shotgun (WGS) entry which is preliminary data.</text>
</comment>
<organism evidence="8 9">
    <name type="scientific">Ceratopteris richardii</name>
    <name type="common">Triangle waterfern</name>
    <dbReference type="NCBI Taxonomy" id="49495"/>
    <lineage>
        <taxon>Eukaryota</taxon>
        <taxon>Viridiplantae</taxon>
        <taxon>Streptophyta</taxon>
        <taxon>Embryophyta</taxon>
        <taxon>Tracheophyta</taxon>
        <taxon>Polypodiopsida</taxon>
        <taxon>Polypodiidae</taxon>
        <taxon>Polypodiales</taxon>
        <taxon>Pteridineae</taxon>
        <taxon>Pteridaceae</taxon>
        <taxon>Parkerioideae</taxon>
        <taxon>Ceratopteris</taxon>
    </lineage>
</organism>
<keyword evidence="9" id="KW-1185">Reference proteome</keyword>
<dbReference type="PANTHER" id="PTHR15139:SF0">
    <property type="entry name" value="TUBULIN-SPECIFIC CHAPERONE C"/>
    <property type="match status" value="1"/>
</dbReference>
<reference evidence="8 9" key="1">
    <citation type="submission" date="2021-08" db="EMBL/GenBank/DDBJ databases">
        <title>WGS assembly of Ceratopteris richardii.</title>
        <authorList>
            <person name="Marchant D.B."/>
            <person name="Chen G."/>
            <person name="Jenkins J."/>
            <person name="Shu S."/>
            <person name="Leebens-Mack J."/>
            <person name="Grimwood J."/>
            <person name="Schmutz J."/>
            <person name="Soltis P."/>
            <person name="Soltis D."/>
            <person name="Chen Z.-H."/>
        </authorList>
    </citation>
    <scope>NUCLEOTIDE SEQUENCE [LARGE SCALE GENOMIC DNA]</scope>
    <source>
        <strain evidence="8">Whitten #5841</strain>
        <tissue evidence="8">Leaf</tissue>
    </source>
</reference>
<evidence type="ECO:0000256" key="4">
    <source>
        <dbReference type="ARBA" id="ARBA00022990"/>
    </source>
</evidence>
<sequence length="400" mass="45090">MSLNAALFPVASEIKTGDVDAMTDAEQNQGDDADALLQQKHAAMLQRLAIKEDARLQKFAARRADSLASVNPSESKDRFLQSFSEQFNQAEKNICSLQQKVSSEEDKSSIKRDLDQNAIKVLELEQFLAENSYFLPAYEVRASQSSISSLRMKLEHINAELVSKKKFTFKSKIAKNKNTTESSTLQASEPSQVSDSDAGKVNDPPYSVIGAPDRSKSRDDSESSESLHSRSSCMIRDMENSTIVRDLKNQEDSEIILQNLINCSVYIRGVYRAMYAHNLRGCKVFSGPITGSSLIEEIEECTMMLASQQIRIHNAKMSDMYLRVRSRPIVEYTERVRFAPYAFTYSGIENDLSFANLHEETGLWEHVDDFRWLRAIPSPNWSVLPEEERIGLVDGSSLEL</sequence>
<keyword evidence="4" id="KW-0007">Acetylation</keyword>
<evidence type="ECO:0000256" key="1">
    <source>
        <dbReference type="ARBA" id="ARBA00004496"/>
    </source>
</evidence>
<feature type="domain" description="C-CAP/cofactor C-like" evidence="7">
    <location>
        <begin position="212"/>
        <end position="372"/>
    </location>
</feature>
<dbReference type="PROSITE" id="PS51329">
    <property type="entry name" value="C_CAP_COFACTOR_C"/>
    <property type="match status" value="1"/>
</dbReference>
<dbReference type="OMA" id="CDAMRFG"/>
<name>A0A8T2RFI0_CERRI</name>
<dbReference type="Gene3D" id="1.20.58.1250">
    <property type="entry name" value="Tubulin Binding Cofactor C, N-terminal domain"/>
    <property type="match status" value="1"/>
</dbReference>
<dbReference type="InterPro" id="IPR016098">
    <property type="entry name" value="CAP/MinC_C"/>
</dbReference>
<feature type="compositionally biased region" description="Polar residues" evidence="6">
    <location>
        <begin position="179"/>
        <end position="195"/>
    </location>
</feature>
<dbReference type="Pfam" id="PF16752">
    <property type="entry name" value="TBCC_N"/>
    <property type="match status" value="1"/>
</dbReference>
<dbReference type="InterPro" id="IPR012945">
    <property type="entry name" value="Tubulin-bd_cofactor_C_dom"/>
</dbReference>
<dbReference type="GO" id="GO:0015631">
    <property type="term" value="F:tubulin binding"/>
    <property type="evidence" value="ECO:0007669"/>
    <property type="project" value="InterPro"/>
</dbReference>
<dbReference type="InterPro" id="IPR031925">
    <property type="entry name" value="TBCC_N"/>
</dbReference>
<dbReference type="AlphaFoldDB" id="A0A8T2RFI0"/>
<dbReference type="Proteomes" id="UP000825935">
    <property type="component" value="Chromosome 27"/>
</dbReference>
<dbReference type="InterPro" id="IPR017901">
    <property type="entry name" value="C-CAP_CF_C-like"/>
</dbReference>
<dbReference type="PANTHER" id="PTHR15139">
    <property type="entry name" value="TUBULIN FOLDING COFACTOR C"/>
    <property type="match status" value="1"/>
</dbReference>
<dbReference type="InterPro" id="IPR027684">
    <property type="entry name" value="TBCC"/>
</dbReference>
<feature type="region of interest" description="Disordered" evidence="6">
    <location>
        <begin position="178"/>
        <end position="232"/>
    </location>
</feature>
<dbReference type="GO" id="GO:0007023">
    <property type="term" value="P:post-chaperonin tubulin folding pathway"/>
    <property type="evidence" value="ECO:0007669"/>
    <property type="project" value="InterPro"/>
</dbReference>
<protein>
    <recommendedName>
        <fullName evidence="7">C-CAP/cofactor C-like domain-containing protein</fullName>
    </recommendedName>
</protein>
<dbReference type="Gene3D" id="2.160.20.70">
    <property type="match status" value="1"/>
</dbReference>